<evidence type="ECO:0000256" key="1">
    <source>
        <dbReference type="ARBA" id="ARBA00022801"/>
    </source>
</evidence>
<comment type="caution">
    <text evidence="3">The sequence shown here is derived from an EMBL/GenBank/DDBJ whole genome shotgun (WGS) entry which is preliminary data.</text>
</comment>
<dbReference type="Pfam" id="PF04185">
    <property type="entry name" value="Phosphoesterase"/>
    <property type="match status" value="1"/>
</dbReference>
<accession>A0ABU9XY68</accession>
<keyword evidence="4" id="KW-1185">Reference proteome</keyword>
<dbReference type="RefSeq" id="WP_343890509.1">
    <property type="nucleotide sequence ID" value="NZ_BAAAEH010000035.1"/>
</dbReference>
<dbReference type="Gene3D" id="3.40.720.10">
    <property type="entry name" value="Alkaline Phosphatase, subunit A"/>
    <property type="match status" value="2"/>
</dbReference>
<dbReference type="SUPFAM" id="SSF53649">
    <property type="entry name" value="Alkaline phosphatase-like"/>
    <property type="match status" value="1"/>
</dbReference>
<dbReference type="Proteomes" id="UP001419910">
    <property type="component" value="Unassembled WGS sequence"/>
</dbReference>
<dbReference type="PANTHER" id="PTHR31956:SF1">
    <property type="entry name" value="NON-SPECIFIC PHOSPHOLIPASE C1"/>
    <property type="match status" value="1"/>
</dbReference>
<name>A0ABU9XY68_9SPHN</name>
<sequence>MSWTGVDWTAEYPRFPVDLNGDGRADIVGCGLTGTWVSRNDGHGNFAPPELAFNDLGYNQSWRVGKHVRTTGNFAKAPLTVSANPGTTLSRAEASRSAATGAAVARSRIILGGGIHLPERIVPGLMGFGDHGTWAALSQGGSAFGPVTFVQNNFSVEQGWQVGLHPRILADLNGDGLSDIVGFGNDGVWTSLCLGGSGGAPSFAPSKFVLANFGVNQGWQGAKHVRALADLTGDRHADIIGFGDAGVWASLGTGDGGFAEAKFVLANLGYNQGWRVDRHPRFAADLTGDGRSDIVGFGDAGVWTSRGNGDGTVTDAQFVLANLGYNQGWRIEQHPRFVTDLNGDGRADLIGFGNDGVWVALGDGNGGFGEARFVLAGFGFNQGWRIDLHPRFLADITGDGRPDIVGFGDDGVWTALNNGDGTFGEAHFMLADFGAKSGRTGIKHVFVCMMENRSYDHFLGLAAINGADAHSGAPTSANGLKGGETQSYEAKSFPANGNATDRITPGPPHNFNDFMVALCGADHDNFNPNGGAYPPVNGSGYAAAYGIVTDQDSAGEVMKCFPPKNLQVLNALAQEFVVCDNWFGSMPGPTEPNRMFVHAAECDTWDDSPSPGDQAEAEILGEDISFDHGTIFDRLRKANVSFRIYAGDDFPNVAILHGISVYTDIDDYEDFSDDLHDGYDAAYTFIEPNYDVVSPFSEDFYNGNSQHPRGGVAAGEDFIKSVYETIRNSPVWNSSLLVITWDEAGGFYDHVLPPRATPTGKRGKKHGFMFDQLGTRVPAIVISPLIPRKLIEHRVLEHSVIPATVEQLFNLDPLTDRDANLVGLQSLATLKAPRTDTPARLPNSVTVPDASARTVPGAPTSKPPGTLLSAISDENFLPSLQSAAIQHMAAAPDQHAQIRARVAAIRTIDEYRTYMMEVSAIVKQRRAAVRAARQVRHPVIVRDHRHPELVK</sequence>
<dbReference type="InterPro" id="IPR007312">
    <property type="entry name" value="Phosphoesterase"/>
</dbReference>
<dbReference type="SUPFAM" id="SSF69318">
    <property type="entry name" value="Integrin alpha N-terminal domain"/>
    <property type="match status" value="1"/>
</dbReference>
<dbReference type="InterPro" id="IPR017850">
    <property type="entry name" value="Alkaline_phosphatase_core_sf"/>
</dbReference>
<evidence type="ECO:0000313" key="4">
    <source>
        <dbReference type="Proteomes" id="UP001419910"/>
    </source>
</evidence>
<feature type="region of interest" description="Disordered" evidence="2">
    <location>
        <begin position="834"/>
        <end position="863"/>
    </location>
</feature>
<evidence type="ECO:0000256" key="2">
    <source>
        <dbReference type="SAM" id="MobiDB-lite"/>
    </source>
</evidence>
<protein>
    <submittedName>
        <fullName evidence="3">Alkaline phosphatase family protein</fullName>
    </submittedName>
</protein>
<reference evidence="3 4" key="1">
    <citation type="submission" date="2024-05" db="EMBL/GenBank/DDBJ databases">
        <authorList>
            <person name="Liu Q."/>
            <person name="Xin Y.-H."/>
        </authorList>
    </citation>
    <scope>NUCLEOTIDE SEQUENCE [LARGE SCALE GENOMIC DNA]</scope>
    <source>
        <strain evidence="3 4">CGMCC 1.10181</strain>
    </source>
</reference>
<evidence type="ECO:0000313" key="3">
    <source>
        <dbReference type="EMBL" id="MEN2788505.1"/>
    </source>
</evidence>
<dbReference type="InterPro" id="IPR028994">
    <property type="entry name" value="Integrin_alpha_N"/>
</dbReference>
<organism evidence="3 4">
    <name type="scientific">Sphingomonas oligophenolica</name>
    <dbReference type="NCBI Taxonomy" id="301154"/>
    <lineage>
        <taxon>Bacteria</taxon>
        <taxon>Pseudomonadati</taxon>
        <taxon>Pseudomonadota</taxon>
        <taxon>Alphaproteobacteria</taxon>
        <taxon>Sphingomonadales</taxon>
        <taxon>Sphingomonadaceae</taxon>
        <taxon>Sphingomonas</taxon>
    </lineage>
</organism>
<proteinExistence type="predicted"/>
<dbReference type="PANTHER" id="PTHR31956">
    <property type="entry name" value="NON-SPECIFIC PHOSPHOLIPASE C4-RELATED"/>
    <property type="match status" value="1"/>
</dbReference>
<keyword evidence="1" id="KW-0378">Hydrolase</keyword>
<dbReference type="EMBL" id="JBDIME010000002">
    <property type="protein sequence ID" value="MEN2788505.1"/>
    <property type="molecule type" value="Genomic_DNA"/>
</dbReference>
<gene>
    <name evidence="3" type="ORF">ABC974_02615</name>
</gene>